<dbReference type="AlphaFoldDB" id="A0AA35TGM6"/>
<evidence type="ECO:0000259" key="3">
    <source>
        <dbReference type="Pfam" id="PF06071"/>
    </source>
</evidence>
<dbReference type="SUPFAM" id="SSF81271">
    <property type="entry name" value="TGS-like"/>
    <property type="match status" value="1"/>
</dbReference>
<name>A0AA35TGM6_GEOBA</name>
<dbReference type="GO" id="GO:0016887">
    <property type="term" value="F:ATP hydrolysis activity"/>
    <property type="evidence" value="ECO:0007669"/>
    <property type="project" value="TreeGrafter"/>
</dbReference>
<dbReference type="FunFam" id="3.10.20.30:FF:000001">
    <property type="entry name" value="Ribosome-binding ATPase YchF"/>
    <property type="match status" value="1"/>
</dbReference>
<evidence type="ECO:0000256" key="2">
    <source>
        <dbReference type="ARBA" id="ARBA00022840"/>
    </source>
</evidence>
<dbReference type="Proteomes" id="UP001174909">
    <property type="component" value="Unassembled WGS sequence"/>
</dbReference>
<dbReference type="SUPFAM" id="SSF52540">
    <property type="entry name" value="P-loop containing nucleoside triphosphate hydrolases"/>
    <property type="match status" value="1"/>
</dbReference>
<dbReference type="EMBL" id="CASHTH010003669">
    <property type="protein sequence ID" value="CAI8047639.1"/>
    <property type="molecule type" value="Genomic_DNA"/>
</dbReference>
<dbReference type="PANTHER" id="PTHR23305">
    <property type="entry name" value="OBG GTPASE FAMILY"/>
    <property type="match status" value="1"/>
</dbReference>
<dbReference type="InterPro" id="IPR023192">
    <property type="entry name" value="TGS-like_dom_sf"/>
</dbReference>
<sequence>MGTLTQIYQPSKTTPAEITYVDLPAAPEGLGKTRGVSGEYLNQLQNADALAIVARSFEDPSVPDGGDGVDAFRDIETMLYELTFADLEILDRRIERIEQNSKGSRSGDREAMNRERAVMSTLKEGLESGVPIGKQKLNSDEQRKVNEFQFLTAKPVIVVVNAGEEQSDEIDEIQSRLDSEVAESDVLTAVLVGSLEMELGQMSAEDEAEFRESLAVGESGLDRMVRLSYQALDQITFFTGGPKEVRAWTITNGDPADRAAGSIHSDMERGFIRAEVVAYDDLVRHGSEAESRRHGVLRQEGKGYVVNDGDVVHVLFNV</sequence>
<keyword evidence="1" id="KW-0547">Nucleotide-binding</keyword>
<dbReference type="InterPro" id="IPR027417">
    <property type="entry name" value="P-loop_NTPase"/>
</dbReference>
<keyword evidence="2" id="KW-0067">ATP-binding</keyword>
<accession>A0AA35TGM6</accession>
<dbReference type="Gene3D" id="3.40.50.300">
    <property type="entry name" value="P-loop containing nucleotide triphosphate hydrolases"/>
    <property type="match status" value="1"/>
</dbReference>
<evidence type="ECO:0000256" key="1">
    <source>
        <dbReference type="ARBA" id="ARBA00022741"/>
    </source>
</evidence>
<evidence type="ECO:0000313" key="4">
    <source>
        <dbReference type="EMBL" id="CAI8047639.1"/>
    </source>
</evidence>
<dbReference type="CDD" id="cd04867">
    <property type="entry name" value="TGS_YchF_OLA1"/>
    <property type="match status" value="1"/>
</dbReference>
<dbReference type="InterPro" id="IPR013029">
    <property type="entry name" value="YchF_C"/>
</dbReference>
<gene>
    <name evidence="4" type="ORF">GBAR_LOCUS26351</name>
</gene>
<dbReference type="Gene3D" id="1.10.150.300">
    <property type="entry name" value="TGS-like domain"/>
    <property type="match status" value="1"/>
</dbReference>
<dbReference type="Gene3D" id="3.10.20.30">
    <property type="match status" value="1"/>
</dbReference>
<dbReference type="GO" id="GO:0005737">
    <property type="term" value="C:cytoplasm"/>
    <property type="evidence" value="ECO:0007669"/>
    <property type="project" value="TreeGrafter"/>
</dbReference>
<dbReference type="PANTHER" id="PTHR23305:SF18">
    <property type="entry name" value="OBG-TYPE G DOMAIN-CONTAINING PROTEIN"/>
    <property type="match status" value="1"/>
</dbReference>
<dbReference type="Pfam" id="PF06071">
    <property type="entry name" value="YchF-GTPase_C"/>
    <property type="match status" value="1"/>
</dbReference>
<protein>
    <submittedName>
        <fullName evidence="4">Ribosome-binding ATPase YchF</fullName>
    </submittedName>
</protein>
<evidence type="ECO:0000313" key="5">
    <source>
        <dbReference type="Proteomes" id="UP001174909"/>
    </source>
</evidence>
<dbReference type="GO" id="GO:0005524">
    <property type="term" value="F:ATP binding"/>
    <property type="evidence" value="ECO:0007669"/>
    <property type="project" value="UniProtKB-KW"/>
</dbReference>
<reference evidence="4" key="1">
    <citation type="submission" date="2023-03" db="EMBL/GenBank/DDBJ databases">
        <authorList>
            <person name="Steffen K."/>
            <person name="Cardenas P."/>
        </authorList>
    </citation>
    <scope>NUCLEOTIDE SEQUENCE</scope>
</reference>
<dbReference type="InterPro" id="IPR012676">
    <property type="entry name" value="TGS-like"/>
</dbReference>
<feature type="domain" description="YchF C-terminal" evidence="3">
    <location>
        <begin position="235"/>
        <end position="317"/>
    </location>
</feature>
<comment type="caution">
    <text evidence="4">The sequence shown here is derived from an EMBL/GenBank/DDBJ whole genome shotgun (WGS) entry which is preliminary data.</text>
</comment>
<dbReference type="InterPro" id="IPR012675">
    <property type="entry name" value="Beta-grasp_dom_sf"/>
</dbReference>
<keyword evidence="5" id="KW-1185">Reference proteome</keyword>
<proteinExistence type="predicted"/>
<organism evidence="4 5">
    <name type="scientific">Geodia barretti</name>
    <name type="common">Barrett's horny sponge</name>
    <dbReference type="NCBI Taxonomy" id="519541"/>
    <lineage>
        <taxon>Eukaryota</taxon>
        <taxon>Metazoa</taxon>
        <taxon>Porifera</taxon>
        <taxon>Demospongiae</taxon>
        <taxon>Heteroscleromorpha</taxon>
        <taxon>Tetractinellida</taxon>
        <taxon>Astrophorina</taxon>
        <taxon>Geodiidae</taxon>
        <taxon>Geodia</taxon>
    </lineage>
</organism>